<evidence type="ECO:0000256" key="1">
    <source>
        <dbReference type="ARBA" id="ARBA00023015"/>
    </source>
</evidence>
<dbReference type="OrthoDB" id="9799825at2"/>
<evidence type="ECO:0000259" key="7">
    <source>
        <dbReference type="Pfam" id="PF04545"/>
    </source>
</evidence>
<gene>
    <name evidence="8" type="ORF">SAMN05216180_0868</name>
</gene>
<keyword evidence="4" id="KW-0804">Transcription</keyword>
<keyword evidence="1" id="KW-0805">Transcription regulation</keyword>
<proteinExistence type="predicted"/>
<dbReference type="GO" id="GO:0003677">
    <property type="term" value="F:DNA binding"/>
    <property type="evidence" value="ECO:0007669"/>
    <property type="project" value="UniProtKB-KW"/>
</dbReference>
<dbReference type="STRING" id="474960.SAMN05216180_0868"/>
<dbReference type="Gene3D" id="1.20.140.160">
    <property type="match status" value="1"/>
</dbReference>
<dbReference type="InterPro" id="IPR013324">
    <property type="entry name" value="RNA_pol_sigma_r3/r4-like"/>
</dbReference>
<dbReference type="GO" id="GO:0016987">
    <property type="term" value="F:sigma factor activity"/>
    <property type="evidence" value="ECO:0007669"/>
    <property type="project" value="UniProtKB-KW"/>
</dbReference>
<dbReference type="Proteomes" id="UP000199158">
    <property type="component" value="Unassembled WGS sequence"/>
</dbReference>
<dbReference type="Gene3D" id="1.10.1740.10">
    <property type="match status" value="1"/>
</dbReference>
<dbReference type="AlphaFoldDB" id="A0A1H7ZT10"/>
<dbReference type="Pfam" id="PF04545">
    <property type="entry name" value="Sigma70_r4"/>
    <property type="match status" value="1"/>
</dbReference>
<evidence type="ECO:0000256" key="3">
    <source>
        <dbReference type="ARBA" id="ARBA00023125"/>
    </source>
</evidence>
<dbReference type="InterPro" id="IPR007624">
    <property type="entry name" value="RNA_pol_sigma70_r3"/>
</dbReference>
<dbReference type="GO" id="GO:0006352">
    <property type="term" value="P:DNA-templated transcription initiation"/>
    <property type="evidence" value="ECO:0007669"/>
    <property type="project" value="InterPro"/>
</dbReference>
<accession>A0A1H7ZT10</accession>
<protein>
    <submittedName>
        <fullName evidence="8">RNA polymerase, sigma 28 subunit, SigD/FliA/WhiG</fullName>
    </submittedName>
</protein>
<dbReference type="InterPro" id="IPR014284">
    <property type="entry name" value="RNA_pol_sigma-70_dom"/>
</dbReference>
<sequence length="258" mass="29773">MIENQYKLDDPVEVMKKYHETGSVEIRNQLILHYSYIARSAAMQMRGIASNFAQVEDIVNEGVLTLIDCIEKFDIEKGVKFETYAYMRIRGSVIDFVRKQDWLPRRVRKTAKDIDRAYDELSNKYMREPKSSEIAEYLQISEEALSKHYSEISNSVLLSFEGVVQNTLQTGFADEGGTAGEDSQPENHIFHQELKDTLENSISELTEKEQTVLSLYYYESLKYSDIAKVLEVSESRVCQIHTKAILKLKGKMEHYVKG</sequence>
<dbReference type="SUPFAM" id="SSF88946">
    <property type="entry name" value="Sigma2 domain of RNA polymerase sigma factors"/>
    <property type="match status" value="1"/>
</dbReference>
<keyword evidence="2" id="KW-0731">Sigma factor</keyword>
<dbReference type="PANTHER" id="PTHR30385">
    <property type="entry name" value="SIGMA FACTOR F FLAGELLAR"/>
    <property type="match status" value="1"/>
</dbReference>
<feature type="domain" description="RNA polymerase sigma-70 region 2" evidence="6">
    <location>
        <begin position="45"/>
        <end position="102"/>
    </location>
</feature>
<dbReference type="Pfam" id="PF04542">
    <property type="entry name" value="Sigma70_r2"/>
    <property type="match status" value="1"/>
</dbReference>
<dbReference type="EMBL" id="FOCG01000001">
    <property type="protein sequence ID" value="SEM61451.1"/>
    <property type="molecule type" value="Genomic_DNA"/>
</dbReference>
<evidence type="ECO:0000259" key="6">
    <source>
        <dbReference type="Pfam" id="PF04542"/>
    </source>
</evidence>
<dbReference type="NCBIfam" id="TIGR02479">
    <property type="entry name" value="FliA_WhiG"/>
    <property type="match status" value="1"/>
</dbReference>
<evidence type="ECO:0000256" key="2">
    <source>
        <dbReference type="ARBA" id="ARBA00023082"/>
    </source>
</evidence>
<evidence type="ECO:0000259" key="5">
    <source>
        <dbReference type="Pfam" id="PF04539"/>
    </source>
</evidence>
<dbReference type="PIRSF" id="PIRSF000770">
    <property type="entry name" value="RNA_pol_sigma-SigE/K"/>
    <property type="match status" value="1"/>
</dbReference>
<dbReference type="NCBIfam" id="NF005413">
    <property type="entry name" value="PRK06986.1"/>
    <property type="match status" value="1"/>
</dbReference>
<dbReference type="InterPro" id="IPR007630">
    <property type="entry name" value="RNA_pol_sigma70_r4"/>
</dbReference>
<feature type="domain" description="RNA polymerase sigma-70 region 4" evidence="7">
    <location>
        <begin position="202"/>
        <end position="249"/>
    </location>
</feature>
<keyword evidence="3" id="KW-0238">DNA-binding</keyword>
<dbReference type="NCBIfam" id="TIGR02937">
    <property type="entry name" value="sigma70-ECF"/>
    <property type="match status" value="1"/>
</dbReference>
<dbReference type="PRINTS" id="PR00046">
    <property type="entry name" value="SIGMA70FCT"/>
</dbReference>
<dbReference type="RefSeq" id="WP_092751995.1">
    <property type="nucleotide sequence ID" value="NZ_FOCG01000001.1"/>
</dbReference>
<evidence type="ECO:0000313" key="9">
    <source>
        <dbReference type="Proteomes" id="UP000199158"/>
    </source>
</evidence>
<organism evidence="8 9">
    <name type="scientific">Hydrogenoanaerobacterium saccharovorans</name>
    <dbReference type="NCBI Taxonomy" id="474960"/>
    <lineage>
        <taxon>Bacteria</taxon>
        <taxon>Bacillati</taxon>
        <taxon>Bacillota</taxon>
        <taxon>Clostridia</taxon>
        <taxon>Eubacteriales</taxon>
        <taxon>Oscillospiraceae</taxon>
        <taxon>Hydrogenoanaerobacterium</taxon>
    </lineage>
</organism>
<dbReference type="GO" id="GO:0003899">
    <property type="term" value="F:DNA-directed RNA polymerase activity"/>
    <property type="evidence" value="ECO:0007669"/>
    <property type="project" value="InterPro"/>
</dbReference>
<keyword evidence="9" id="KW-1185">Reference proteome</keyword>
<dbReference type="Pfam" id="PF04539">
    <property type="entry name" value="Sigma70_r3"/>
    <property type="match status" value="1"/>
</dbReference>
<name>A0A1H7ZT10_9FIRM</name>
<feature type="domain" description="RNA polymerase sigma-70 region 3" evidence="5">
    <location>
        <begin position="111"/>
        <end position="161"/>
    </location>
</feature>
<evidence type="ECO:0000313" key="8">
    <source>
        <dbReference type="EMBL" id="SEM61451.1"/>
    </source>
</evidence>
<dbReference type="InterPro" id="IPR000943">
    <property type="entry name" value="RNA_pol_sigma70"/>
</dbReference>
<dbReference type="InterPro" id="IPR007627">
    <property type="entry name" value="RNA_pol_sigma70_r2"/>
</dbReference>
<dbReference type="InterPro" id="IPR012845">
    <property type="entry name" value="RNA_pol_sigma_FliA_WhiG"/>
</dbReference>
<dbReference type="CDD" id="cd06171">
    <property type="entry name" value="Sigma70_r4"/>
    <property type="match status" value="1"/>
</dbReference>
<dbReference type="SUPFAM" id="SSF88659">
    <property type="entry name" value="Sigma3 and sigma4 domains of RNA polymerase sigma factors"/>
    <property type="match status" value="2"/>
</dbReference>
<reference evidence="8 9" key="1">
    <citation type="submission" date="2016-10" db="EMBL/GenBank/DDBJ databases">
        <authorList>
            <person name="de Groot N.N."/>
        </authorList>
    </citation>
    <scope>NUCLEOTIDE SEQUENCE [LARGE SCALE GENOMIC DNA]</scope>
    <source>
        <strain evidence="8 9">CGMCC 1.5070</strain>
    </source>
</reference>
<dbReference type="PANTHER" id="PTHR30385:SF7">
    <property type="entry name" value="RNA POLYMERASE SIGMA FACTOR FLIA"/>
    <property type="match status" value="1"/>
</dbReference>
<dbReference type="InterPro" id="IPR013325">
    <property type="entry name" value="RNA_pol_sigma_r2"/>
</dbReference>
<evidence type="ECO:0000256" key="4">
    <source>
        <dbReference type="ARBA" id="ARBA00023163"/>
    </source>
</evidence>